<comment type="similarity">
    <text evidence="3 14">Belongs to the class I-like SAM-binding methyltransferase superfamily. RsmB/NOP family.</text>
</comment>
<keyword evidence="9 14" id="KW-0949">S-adenosyl-L-methionine</keyword>
<dbReference type="InterPro" id="IPR004573">
    <property type="entry name" value="rRNA_ssu_MeTfrase_B"/>
</dbReference>
<dbReference type="GO" id="GO:0008168">
    <property type="term" value="F:methyltransferase activity"/>
    <property type="evidence" value="ECO:0007669"/>
    <property type="project" value="UniProtKB-KW"/>
</dbReference>
<dbReference type="InterPro" id="IPR035926">
    <property type="entry name" value="NusB-like_sf"/>
</dbReference>
<dbReference type="InterPro" id="IPR029063">
    <property type="entry name" value="SAM-dependent_MTases_sf"/>
</dbReference>
<proteinExistence type="inferred from homology"/>
<comment type="catalytic activity">
    <reaction evidence="13">
        <text>cytidine(967) in 16S rRNA + S-adenosyl-L-methionine = 5-methylcytidine(967) in 16S rRNA + S-adenosyl-L-homocysteine + H(+)</text>
        <dbReference type="Rhea" id="RHEA:42748"/>
        <dbReference type="Rhea" id="RHEA-COMP:10219"/>
        <dbReference type="Rhea" id="RHEA-COMP:10220"/>
        <dbReference type="ChEBI" id="CHEBI:15378"/>
        <dbReference type="ChEBI" id="CHEBI:57856"/>
        <dbReference type="ChEBI" id="CHEBI:59789"/>
        <dbReference type="ChEBI" id="CHEBI:74483"/>
        <dbReference type="ChEBI" id="CHEBI:82748"/>
        <dbReference type="EC" id="2.1.1.176"/>
    </reaction>
</comment>
<evidence type="ECO:0000256" key="12">
    <source>
        <dbReference type="ARBA" id="ARBA00031088"/>
    </source>
</evidence>
<dbReference type="InterPro" id="IPR006027">
    <property type="entry name" value="NusB_RsmB_TIM44"/>
</dbReference>
<dbReference type="EMBL" id="JADIKD010000006">
    <property type="protein sequence ID" value="MFK2916171.1"/>
    <property type="molecule type" value="Genomic_DNA"/>
</dbReference>
<dbReference type="SUPFAM" id="SSF48013">
    <property type="entry name" value="NusB-like"/>
    <property type="match status" value="1"/>
</dbReference>
<evidence type="ECO:0000259" key="15">
    <source>
        <dbReference type="PROSITE" id="PS51686"/>
    </source>
</evidence>
<comment type="subcellular location">
    <subcellularLocation>
        <location evidence="2">Cytoplasm</location>
    </subcellularLocation>
</comment>
<evidence type="ECO:0000256" key="14">
    <source>
        <dbReference type="PROSITE-ProRule" id="PRU01023"/>
    </source>
</evidence>
<feature type="active site" description="Nucleophile" evidence="14">
    <location>
        <position position="373"/>
    </location>
</feature>
<evidence type="ECO:0000256" key="13">
    <source>
        <dbReference type="ARBA" id="ARBA00047283"/>
    </source>
</evidence>
<evidence type="ECO:0000256" key="11">
    <source>
        <dbReference type="ARBA" id="ARBA00030399"/>
    </source>
</evidence>
<dbReference type="NCBIfam" id="NF008149">
    <property type="entry name" value="PRK10901.1"/>
    <property type="match status" value="1"/>
</dbReference>
<keyword evidence="10 14" id="KW-0694">RNA-binding</keyword>
<accession>A0ABW8JZU0</accession>
<evidence type="ECO:0000256" key="9">
    <source>
        <dbReference type="ARBA" id="ARBA00022691"/>
    </source>
</evidence>
<dbReference type="SUPFAM" id="SSF53335">
    <property type="entry name" value="S-adenosyl-L-methionine-dependent methyltransferases"/>
    <property type="match status" value="1"/>
</dbReference>
<evidence type="ECO:0000256" key="10">
    <source>
        <dbReference type="ARBA" id="ARBA00022884"/>
    </source>
</evidence>
<reference evidence="16 17" key="1">
    <citation type="submission" date="2020-10" db="EMBL/GenBank/DDBJ databases">
        <title>Phylogeny of dyella-like bacteria.</title>
        <authorList>
            <person name="Fu J."/>
        </authorList>
    </citation>
    <scope>NUCLEOTIDE SEQUENCE [LARGE SCALE GENOMIC DNA]</scope>
    <source>
        <strain evidence="16 17">BB4</strain>
    </source>
</reference>
<evidence type="ECO:0000256" key="7">
    <source>
        <dbReference type="ARBA" id="ARBA00022603"/>
    </source>
</evidence>
<dbReference type="Proteomes" id="UP001620408">
    <property type="component" value="Unassembled WGS sequence"/>
</dbReference>
<dbReference type="Pfam" id="PF01189">
    <property type="entry name" value="Methyltr_RsmB-F"/>
    <property type="match status" value="1"/>
</dbReference>
<evidence type="ECO:0000256" key="2">
    <source>
        <dbReference type="ARBA" id="ARBA00004496"/>
    </source>
</evidence>
<organism evidence="16 17">
    <name type="scientific">Dyella koreensis</name>
    <dbReference type="NCBI Taxonomy" id="311235"/>
    <lineage>
        <taxon>Bacteria</taxon>
        <taxon>Pseudomonadati</taxon>
        <taxon>Pseudomonadota</taxon>
        <taxon>Gammaproteobacteria</taxon>
        <taxon>Lysobacterales</taxon>
        <taxon>Rhodanobacteraceae</taxon>
        <taxon>Dyella</taxon>
    </lineage>
</organism>
<evidence type="ECO:0000256" key="1">
    <source>
        <dbReference type="ARBA" id="ARBA00002724"/>
    </source>
</evidence>
<evidence type="ECO:0000256" key="5">
    <source>
        <dbReference type="ARBA" id="ARBA00022490"/>
    </source>
</evidence>
<sequence length="431" mass="47205">MTDTRALAAQALAEVALRGTSLRDAMERYAPKLQDSRDRALLMALLSDGARWWLRFDAALDRLLEKPLRQKEPAIHALLVLGLVQLEILQLPDYAAVAATVQAARALQRPRMAGLVNAILRRWQRERGELLAALDSKPQTHHAHPAWLAKTIARDWPEQADAIMAADNREPPLMLRANARRTPRDALIERLRSDGYTAEAHPWLADGIVLPHSADVTRMPGFAEGLFAVQDGAAQVAADLADVRDGQRVLDACAAPGGKACHLLERADIALTALEFDAGRAKRIRQNLERLGHQASVVIGDAGEPAPWWDGHVFDRILIDAPCSATGVLRRRPDVRLHRRDSDIPAMAAQQRRILDALWSLLAPGGKLVYITCSLLRAENEAVVEAFLAGHADAETTAFTLPAGQPAKLGWQILPGDGDLDGMYYAVLGKR</sequence>
<dbReference type="GO" id="GO:0032259">
    <property type="term" value="P:methylation"/>
    <property type="evidence" value="ECO:0007669"/>
    <property type="project" value="UniProtKB-KW"/>
</dbReference>
<dbReference type="InterPro" id="IPR049560">
    <property type="entry name" value="MeTrfase_RsmB-F_NOP2_cat"/>
</dbReference>
<evidence type="ECO:0000256" key="6">
    <source>
        <dbReference type="ARBA" id="ARBA00022552"/>
    </source>
</evidence>
<dbReference type="PANTHER" id="PTHR22807:SF61">
    <property type="entry name" value="NOL1_NOP2_SUN FAMILY PROTEIN _ ANTITERMINATION NUSB DOMAIN-CONTAINING PROTEIN"/>
    <property type="match status" value="1"/>
</dbReference>
<feature type="binding site" evidence="14">
    <location>
        <position position="320"/>
    </location>
    <ligand>
        <name>S-adenosyl-L-methionine</name>
        <dbReference type="ChEBI" id="CHEBI:59789"/>
    </ligand>
</feature>
<dbReference type="PANTHER" id="PTHR22807">
    <property type="entry name" value="NOP2 YEAST -RELATED NOL1/NOP2/FMU SUN DOMAIN-CONTAINING"/>
    <property type="match status" value="1"/>
</dbReference>
<feature type="binding site" evidence="14">
    <location>
        <position position="301"/>
    </location>
    <ligand>
        <name>S-adenosyl-L-methionine</name>
        <dbReference type="ChEBI" id="CHEBI:59789"/>
    </ligand>
</feature>
<dbReference type="InterPro" id="IPR018314">
    <property type="entry name" value="RsmB/NOL1/NOP2-like_CS"/>
</dbReference>
<evidence type="ECO:0000256" key="4">
    <source>
        <dbReference type="ARBA" id="ARBA00012140"/>
    </source>
</evidence>
<dbReference type="InterPro" id="IPR001678">
    <property type="entry name" value="MeTrfase_RsmB-F_NOP2_dom"/>
</dbReference>
<comment type="caution">
    <text evidence="16">The sequence shown here is derived from an EMBL/GenBank/DDBJ whole genome shotgun (WGS) entry which is preliminary data.</text>
</comment>
<keyword evidence="6" id="KW-0698">rRNA processing</keyword>
<dbReference type="NCBIfam" id="TIGR00563">
    <property type="entry name" value="rsmB"/>
    <property type="match status" value="1"/>
</dbReference>
<keyword evidence="7 14" id="KW-0489">Methyltransferase</keyword>
<comment type="function">
    <text evidence="1">Specifically methylates the cytosine at position 967 (m5C967) of 16S rRNA.</text>
</comment>
<dbReference type="CDD" id="cd02440">
    <property type="entry name" value="AdoMet_MTases"/>
    <property type="match status" value="1"/>
</dbReference>
<dbReference type="Gene3D" id="3.30.70.1170">
    <property type="entry name" value="Sun protein, domain 3"/>
    <property type="match status" value="1"/>
</dbReference>
<keyword evidence="8 14" id="KW-0808">Transferase</keyword>
<dbReference type="PROSITE" id="PS01153">
    <property type="entry name" value="NOL1_NOP2_SUN"/>
    <property type="match status" value="1"/>
</dbReference>
<protein>
    <recommendedName>
        <fullName evidence="4">16S rRNA (cytosine(967)-C(5))-methyltransferase</fullName>
        <ecNumber evidence="4">2.1.1.176</ecNumber>
    </recommendedName>
    <alternativeName>
        <fullName evidence="11">16S rRNA m5C967 methyltransferase</fullName>
    </alternativeName>
    <alternativeName>
        <fullName evidence="12">rRNA (cytosine-C(5)-)-methyltransferase RsmB</fullName>
    </alternativeName>
</protein>
<dbReference type="Gene3D" id="1.10.940.10">
    <property type="entry name" value="NusB-like"/>
    <property type="match status" value="1"/>
</dbReference>
<dbReference type="Gene3D" id="3.40.50.150">
    <property type="entry name" value="Vaccinia Virus protein VP39"/>
    <property type="match status" value="1"/>
</dbReference>
<dbReference type="PRINTS" id="PR02008">
    <property type="entry name" value="RCMTFAMILY"/>
</dbReference>
<name>A0ABW8JZU0_9GAMM</name>
<dbReference type="InterPro" id="IPR054728">
    <property type="entry name" value="RsmB-like_ferredoxin"/>
</dbReference>
<evidence type="ECO:0000256" key="8">
    <source>
        <dbReference type="ARBA" id="ARBA00022679"/>
    </source>
</evidence>
<dbReference type="Pfam" id="PF22458">
    <property type="entry name" value="RsmF-B_ferredox"/>
    <property type="match status" value="1"/>
</dbReference>
<dbReference type="EC" id="2.1.1.176" evidence="4"/>
<keyword evidence="17" id="KW-1185">Reference proteome</keyword>
<dbReference type="InterPro" id="IPR023267">
    <property type="entry name" value="RCMT"/>
</dbReference>
<keyword evidence="5" id="KW-0963">Cytoplasm</keyword>
<dbReference type="RefSeq" id="WP_379984827.1">
    <property type="nucleotide sequence ID" value="NZ_JADIKD010000006.1"/>
</dbReference>
<dbReference type="Pfam" id="PF01029">
    <property type="entry name" value="NusB"/>
    <property type="match status" value="1"/>
</dbReference>
<gene>
    <name evidence="16" type="primary">rsmB</name>
    <name evidence="16" type="ORF">ISS97_02750</name>
</gene>
<feature type="binding site" evidence="14">
    <location>
        <position position="275"/>
    </location>
    <ligand>
        <name>S-adenosyl-L-methionine</name>
        <dbReference type="ChEBI" id="CHEBI:59789"/>
    </ligand>
</feature>
<dbReference type="PROSITE" id="PS51686">
    <property type="entry name" value="SAM_MT_RSMB_NOP"/>
    <property type="match status" value="1"/>
</dbReference>
<evidence type="ECO:0000256" key="3">
    <source>
        <dbReference type="ARBA" id="ARBA00007494"/>
    </source>
</evidence>
<evidence type="ECO:0000313" key="17">
    <source>
        <dbReference type="Proteomes" id="UP001620408"/>
    </source>
</evidence>
<feature type="domain" description="SAM-dependent MTase RsmB/NOP-type" evidence="15">
    <location>
        <begin position="163"/>
        <end position="431"/>
    </location>
</feature>
<evidence type="ECO:0000313" key="16">
    <source>
        <dbReference type="EMBL" id="MFK2916171.1"/>
    </source>
</evidence>
<feature type="binding site" evidence="14">
    <location>
        <begin position="253"/>
        <end position="259"/>
    </location>
    <ligand>
        <name>S-adenosyl-L-methionine</name>
        <dbReference type="ChEBI" id="CHEBI:59789"/>
    </ligand>
</feature>